<keyword evidence="1" id="KW-0472">Membrane</keyword>
<reference evidence="2 3" key="1">
    <citation type="submission" date="2022-03" db="EMBL/GenBank/DDBJ databases">
        <authorList>
            <person name="Jo J.-H."/>
            <person name="Im W.-T."/>
        </authorList>
    </citation>
    <scope>NUCLEOTIDE SEQUENCE [LARGE SCALE GENOMIC DNA]</scope>
    <source>
        <strain evidence="2 3">MA9</strain>
    </source>
</reference>
<evidence type="ECO:0000313" key="3">
    <source>
        <dbReference type="Proteomes" id="UP001316087"/>
    </source>
</evidence>
<gene>
    <name evidence="2" type="ORF">LZ480_04435</name>
</gene>
<accession>A0ABS9U9X8</accession>
<sequence>MKSKKFLSWKGISIYLTIILFLVIFIQMMDQNKRDEKEGQYLAEIEKSYLQLVDFQTYIINDEVQVDSNKHVLVMAQRDFQYQLSLFIDIFGNKEKGEYSLYDFYAEADKALQAFYDASTKEQQTAAHEQLLAIKQPLFTLIGDQK</sequence>
<name>A0ABS9U9X8_9BACL</name>
<keyword evidence="1" id="KW-1133">Transmembrane helix</keyword>
<proteinExistence type="predicted"/>
<comment type="caution">
    <text evidence="2">The sequence shown here is derived from an EMBL/GenBank/DDBJ whole genome shotgun (WGS) entry which is preliminary data.</text>
</comment>
<evidence type="ECO:0000313" key="2">
    <source>
        <dbReference type="EMBL" id="MCH7321131.1"/>
    </source>
</evidence>
<feature type="transmembrane region" description="Helical" evidence="1">
    <location>
        <begin position="12"/>
        <end position="29"/>
    </location>
</feature>
<keyword evidence="3" id="KW-1185">Reference proteome</keyword>
<dbReference type="RefSeq" id="WP_241368166.1">
    <property type="nucleotide sequence ID" value="NZ_JAKZFC010000001.1"/>
</dbReference>
<dbReference type="EMBL" id="JAKZFC010000001">
    <property type="protein sequence ID" value="MCH7321131.1"/>
    <property type="molecule type" value="Genomic_DNA"/>
</dbReference>
<organism evidence="2 3">
    <name type="scientific">Solibacillus palustris</name>
    <dbReference type="NCBI Taxonomy" id="2908203"/>
    <lineage>
        <taxon>Bacteria</taxon>
        <taxon>Bacillati</taxon>
        <taxon>Bacillota</taxon>
        <taxon>Bacilli</taxon>
        <taxon>Bacillales</taxon>
        <taxon>Caryophanaceae</taxon>
        <taxon>Solibacillus</taxon>
    </lineage>
</organism>
<dbReference type="Proteomes" id="UP001316087">
    <property type="component" value="Unassembled WGS sequence"/>
</dbReference>
<keyword evidence="1" id="KW-0812">Transmembrane</keyword>
<protein>
    <submittedName>
        <fullName evidence="2">Iron ABC transporter substrate-binding protein</fullName>
    </submittedName>
</protein>
<evidence type="ECO:0000256" key="1">
    <source>
        <dbReference type="SAM" id="Phobius"/>
    </source>
</evidence>